<dbReference type="Gene3D" id="1.20.1440.60">
    <property type="entry name" value="23S rRNA-intervening sequence"/>
    <property type="match status" value="1"/>
</dbReference>
<dbReference type="RefSeq" id="WP_120200475.1">
    <property type="nucleotide sequence ID" value="NZ_RAQJ01000002.1"/>
</dbReference>
<comment type="caution">
    <text evidence="1">The sequence shown here is derived from an EMBL/GenBank/DDBJ whole genome shotgun (WGS) entry which is preliminary data.</text>
</comment>
<dbReference type="OrthoDB" id="285993at2"/>
<dbReference type="PANTHER" id="PTHR38471">
    <property type="entry name" value="FOUR HELIX BUNDLE PROTEIN"/>
    <property type="match status" value="1"/>
</dbReference>
<dbReference type="InterPro" id="IPR012657">
    <property type="entry name" value="23S_rRNA-intervening_sequence"/>
</dbReference>
<sequence>MSLELKKESKSIVAEKAYAFALLVISIYKELKTENEFILSRQILRSGTSIGANVNEAISAESKKDFVHKLSISLKEARETKYWLNLLKDSNFIHQEMYNKSNKKCEELIKILSSIILTTKQRYLNNS</sequence>
<gene>
    <name evidence="1" type="ORF">BXY80_1333</name>
</gene>
<organism evidence="1 2">
    <name type="scientific">Ichthyenterobacterium magnum</name>
    <dbReference type="NCBI Taxonomy" id="1230530"/>
    <lineage>
        <taxon>Bacteria</taxon>
        <taxon>Pseudomonadati</taxon>
        <taxon>Bacteroidota</taxon>
        <taxon>Flavobacteriia</taxon>
        <taxon>Flavobacteriales</taxon>
        <taxon>Flavobacteriaceae</taxon>
        <taxon>Ichthyenterobacterium</taxon>
    </lineage>
</organism>
<dbReference type="InterPro" id="IPR036583">
    <property type="entry name" value="23S_rRNA_IVS_sf"/>
</dbReference>
<dbReference type="Pfam" id="PF05635">
    <property type="entry name" value="23S_rRNA_IVP"/>
    <property type="match status" value="1"/>
</dbReference>
<dbReference type="NCBIfam" id="TIGR02436">
    <property type="entry name" value="four helix bundle protein"/>
    <property type="match status" value="1"/>
</dbReference>
<dbReference type="SUPFAM" id="SSF158446">
    <property type="entry name" value="IVS-encoded protein-like"/>
    <property type="match status" value="1"/>
</dbReference>
<dbReference type="EMBL" id="RAQJ01000002">
    <property type="protein sequence ID" value="RKE95148.1"/>
    <property type="molecule type" value="Genomic_DNA"/>
</dbReference>
<evidence type="ECO:0000313" key="1">
    <source>
        <dbReference type="EMBL" id="RKE95148.1"/>
    </source>
</evidence>
<evidence type="ECO:0000313" key="2">
    <source>
        <dbReference type="Proteomes" id="UP000284892"/>
    </source>
</evidence>
<proteinExistence type="predicted"/>
<keyword evidence="2" id="KW-1185">Reference proteome</keyword>
<dbReference type="Proteomes" id="UP000284892">
    <property type="component" value="Unassembled WGS sequence"/>
</dbReference>
<dbReference type="PIRSF" id="PIRSF035652">
    <property type="entry name" value="CHP02436"/>
    <property type="match status" value="1"/>
</dbReference>
<dbReference type="AlphaFoldDB" id="A0A420DLS3"/>
<dbReference type="PANTHER" id="PTHR38471:SF2">
    <property type="entry name" value="FOUR HELIX BUNDLE PROTEIN"/>
    <property type="match status" value="1"/>
</dbReference>
<name>A0A420DLS3_9FLAO</name>
<accession>A0A420DLS3</accession>
<protein>
    <submittedName>
        <fullName evidence="1">Four helix bundle protein</fullName>
    </submittedName>
</protein>
<reference evidence="1 2" key="1">
    <citation type="submission" date="2018-09" db="EMBL/GenBank/DDBJ databases">
        <title>Genomic Encyclopedia of Archaeal and Bacterial Type Strains, Phase II (KMG-II): from individual species to whole genera.</title>
        <authorList>
            <person name="Goeker M."/>
        </authorList>
    </citation>
    <scope>NUCLEOTIDE SEQUENCE [LARGE SCALE GENOMIC DNA]</scope>
    <source>
        <strain evidence="1 2">DSM 26283</strain>
    </source>
</reference>